<evidence type="ECO:0000313" key="1">
    <source>
        <dbReference type="EMBL" id="EFB31026.1"/>
    </source>
</evidence>
<comment type="caution">
    <text evidence="1">The sequence shown here is derived from an EMBL/GenBank/DDBJ whole genome shotgun (WGS) entry which is preliminary data.</text>
</comment>
<dbReference type="AlphaFoldDB" id="D1QUA2"/>
<reference evidence="1 2" key="1">
    <citation type="submission" date="2009-11" db="EMBL/GenBank/DDBJ databases">
        <authorList>
            <person name="Weinstock G."/>
            <person name="Sodergren E."/>
            <person name="Clifton S."/>
            <person name="Fulton L."/>
            <person name="Fulton B."/>
            <person name="Courtney L."/>
            <person name="Fronick C."/>
            <person name="Harrison M."/>
            <person name="Strong C."/>
            <person name="Farmer C."/>
            <person name="Delahaunty K."/>
            <person name="Markovic C."/>
            <person name="Hall O."/>
            <person name="Minx P."/>
            <person name="Tomlinson C."/>
            <person name="Mitreva M."/>
            <person name="Nelson J."/>
            <person name="Hou S."/>
            <person name="Wollam A."/>
            <person name="Pepin K.H."/>
            <person name="Johnson M."/>
            <person name="Bhonagiri V."/>
            <person name="Nash W.E."/>
            <person name="Warren W."/>
            <person name="Chinwalla A."/>
            <person name="Mardis E.R."/>
            <person name="Wilson R.K."/>
        </authorList>
    </citation>
    <scope>NUCLEOTIDE SEQUENCE [LARGE SCALE GENOMIC DNA]</scope>
    <source>
        <strain evidence="1 2">F0302</strain>
    </source>
</reference>
<dbReference type="EMBL" id="ACUZ02000046">
    <property type="protein sequence ID" value="EFB31026.1"/>
    <property type="molecule type" value="Genomic_DNA"/>
</dbReference>
<dbReference type="Proteomes" id="UP000004079">
    <property type="component" value="Unassembled WGS sequence"/>
</dbReference>
<name>D1QUA2_9BACT</name>
<dbReference type="HOGENOM" id="CLU_3314767_0_0_10"/>
<proteinExistence type="predicted"/>
<evidence type="ECO:0000313" key="2">
    <source>
        <dbReference type="Proteomes" id="UP000004079"/>
    </source>
</evidence>
<accession>D1QUA2</accession>
<organism evidence="1 2">
    <name type="scientific">Segatella oris F0302</name>
    <dbReference type="NCBI Taxonomy" id="649760"/>
    <lineage>
        <taxon>Bacteria</taxon>
        <taxon>Pseudomonadati</taxon>
        <taxon>Bacteroidota</taxon>
        <taxon>Bacteroidia</taxon>
        <taxon>Bacteroidales</taxon>
        <taxon>Prevotellaceae</taxon>
        <taxon>Segatella</taxon>
    </lineage>
</organism>
<dbReference type="STRING" id="649760.HMPREF0971_02585"/>
<sequence>MTLIGLQSASLHALTRHRLQAKVTRFRPHHETKWKMKRS</sequence>
<protein>
    <submittedName>
        <fullName evidence="1">Uncharacterized protein</fullName>
    </submittedName>
</protein>
<gene>
    <name evidence="1" type="ORF">HMPREF0971_02585</name>
</gene>